<evidence type="ECO:0000313" key="3">
    <source>
        <dbReference type="Proteomes" id="UP000005233"/>
    </source>
</evidence>
<dbReference type="EMBL" id="CP003243">
    <property type="protein sequence ID" value="AFD00911.1"/>
    <property type="molecule type" value="Genomic_DNA"/>
</dbReference>
<feature type="transmembrane region" description="Helical" evidence="1">
    <location>
        <begin position="132"/>
        <end position="156"/>
    </location>
</feature>
<reference evidence="2 3" key="1">
    <citation type="journal article" date="2012" name="J. Bacteriol.">
        <title>Complete genome sequence of a thermophilic methanogen, Methanocella conradii HZ254, isolated from Chinese rice field soil.</title>
        <authorList>
            <person name="Lu Z."/>
            <person name="Lu Y."/>
        </authorList>
    </citation>
    <scope>NUCLEOTIDE SEQUENCE [LARGE SCALE GENOMIC DNA]</scope>
    <source>
        <strain evidence="3">DSM 24694 / JCM 17849 / CGMCC 1.5162 / HZ254</strain>
    </source>
</reference>
<feature type="transmembrane region" description="Helical" evidence="1">
    <location>
        <begin position="88"/>
        <end position="112"/>
    </location>
</feature>
<feature type="transmembrane region" description="Helical" evidence="1">
    <location>
        <begin position="53"/>
        <end position="76"/>
    </location>
</feature>
<organism evidence="2 3">
    <name type="scientific">Methanocella conradii (strain DSM 24694 / JCM 17849 / CGMCC 1.5162 / HZ254)</name>
    <dbReference type="NCBI Taxonomy" id="1041930"/>
    <lineage>
        <taxon>Archaea</taxon>
        <taxon>Methanobacteriati</taxon>
        <taxon>Methanobacteriota</taxon>
        <taxon>Stenosarchaea group</taxon>
        <taxon>Methanomicrobia</taxon>
        <taxon>Methanocellales</taxon>
        <taxon>Methanocellaceae</taxon>
        <taxon>Methanocella</taxon>
    </lineage>
</organism>
<feature type="transmembrane region" description="Helical" evidence="1">
    <location>
        <begin position="12"/>
        <end position="33"/>
    </location>
</feature>
<evidence type="ECO:0000256" key="1">
    <source>
        <dbReference type="SAM" id="Phobius"/>
    </source>
</evidence>
<keyword evidence="3" id="KW-1185">Reference proteome</keyword>
<dbReference type="Proteomes" id="UP000005233">
    <property type="component" value="Chromosome"/>
</dbReference>
<dbReference type="AlphaFoldDB" id="H8I9V1"/>
<evidence type="ECO:0000313" key="2">
    <source>
        <dbReference type="EMBL" id="AFD00911.1"/>
    </source>
</evidence>
<protein>
    <submittedName>
        <fullName evidence="2">Uncharacterized protein</fullName>
    </submittedName>
</protein>
<dbReference type="KEGG" id="mez:Mtc_2174"/>
<dbReference type="HOGENOM" id="CLU_1623457_0_0_2"/>
<keyword evidence="1" id="KW-0472">Membrane</keyword>
<gene>
    <name evidence="2" type="ordered locus">Mtc_2174</name>
</gene>
<accession>H8I9V1</accession>
<keyword evidence="1" id="KW-0812">Transmembrane</keyword>
<keyword evidence="1" id="KW-1133">Transmembrane helix</keyword>
<name>H8I9V1_METCZ</name>
<sequence>MIYMLSKRIRNKSVRLVIILLLAVVLAILMPVIRPLLRELYFSFDISWIHASTLTIMDFIMVTMISLGAITILPIIEDYIKVRKKEVVVFISSVIVIGFLYIAGWAMVMSHTPNPIPKFPGIGMLSEAMNTIILYAFITIAFSMFYAIILPITFLIQKIRIKS</sequence>
<proteinExistence type="predicted"/>